<evidence type="ECO:0000313" key="2">
    <source>
        <dbReference type="Proteomes" id="UP000318709"/>
    </source>
</evidence>
<evidence type="ECO:0000313" key="1">
    <source>
        <dbReference type="EMBL" id="QDH13244.1"/>
    </source>
</evidence>
<accession>A0A4Y6U7W3</accession>
<proteinExistence type="predicted"/>
<dbReference type="Proteomes" id="UP000318709">
    <property type="component" value="Chromosome"/>
</dbReference>
<dbReference type="EMBL" id="CP038231">
    <property type="protein sequence ID" value="QDH13244.1"/>
    <property type="molecule type" value="Genomic_DNA"/>
</dbReference>
<sequence length="136" mass="14702">MADNCQSLNCMVSAGGFEPSAPGFFPLRLSPPPGHAVRTTTGVRGLDCLLARFAAFNKPCKGGASPVQSLHLPNLARARLGLARDWHGQFHPWRRTARAFPDFERIHQGLFNPGAQFDRTSQAAGRAVQESCALSC</sequence>
<protein>
    <submittedName>
        <fullName evidence="1">Uncharacterized protein</fullName>
    </submittedName>
</protein>
<dbReference type="KEGG" id="swf:E3E12_02415"/>
<name>A0A4Y6U7W3_9PROT</name>
<dbReference type="AlphaFoldDB" id="A0A4Y6U7W3"/>
<keyword evidence="2" id="KW-1185">Reference proteome</keyword>
<organism evidence="1 2">
    <name type="scientific">Formicincola oecophyllae</name>
    <dbReference type="NCBI Taxonomy" id="2558361"/>
    <lineage>
        <taxon>Bacteria</taxon>
        <taxon>Pseudomonadati</taxon>
        <taxon>Pseudomonadota</taxon>
        <taxon>Alphaproteobacteria</taxon>
        <taxon>Acetobacterales</taxon>
        <taxon>Acetobacteraceae</taxon>
        <taxon>Formicincola</taxon>
    </lineage>
</organism>
<dbReference type="OrthoDB" id="7224763at2"/>
<gene>
    <name evidence="1" type="ORF">E3E12_02415</name>
</gene>
<reference evidence="1 2" key="1">
    <citation type="submission" date="2019-03" db="EMBL/GenBank/DDBJ databases">
        <title>The complete genome sequence of Swingsia_sp. F3b2 LMG30590(T).</title>
        <authorList>
            <person name="Chua K.-O."/>
            <person name="Chan K.-G."/>
            <person name="See-Too W.-S."/>
        </authorList>
    </citation>
    <scope>NUCLEOTIDE SEQUENCE [LARGE SCALE GENOMIC DNA]</scope>
    <source>
        <strain evidence="1 2">F3b2</strain>
    </source>
</reference>